<evidence type="ECO:0000313" key="1">
    <source>
        <dbReference type="EMBL" id="JAH83420.1"/>
    </source>
</evidence>
<dbReference type="AlphaFoldDB" id="A0A0E9W1I7"/>
<protein>
    <submittedName>
        <fullName evidence="1">Uncharacterized protein</fullName>
    </submittedName>
</protein>
<reference evidence="1" key="1">
    <citation type="submission" date="2014-11" db="EMBL/GenBank/DDBJ databases">
        <authorList>
            <person name="Amaro Gonzalez C."/>
        </authorList>
    </citation>
    <scope>NUCLEOTIDE SEQUENCE</scope>
</reference>
<name>A0A0E9W1I7_ANGAN</name>
<sequence>MLLDETLKRPPCFYIKTNLKRKYKMDMGRFCSRL</sequence>
<dbReference type="EMBL" id="GBXM01025157">
    <property type="protein sequence ID" value="JAH83420.1"/>
    <property type="molecule type" value="Transcribed_RNA"/>
</dbReference>
<organism evidence="1">
    <name type="scientific">Anguilla anguilla</name>
    <name type="common">European freshwater eel</name>
    <name type="synonym">Muraena anguilla</name>
    <dbReference type="NCBI Taxonomy" id="7936"/>
    <lineage>
        <taxon>Eukaryota</taxon>
        <taxon>Metazoa</taxon>
        <taxon>Chordata</taxon>
        <taxon>Craniata</taxon>
        <taxon>Vertebrata</taxon>
        <taxon>Euteleostomi</taxon>
        <taxon>Actinopterygii</taxon>
        <taxon>Neopterygii</taxon>
        <taxon>Teleostei</taxon>
        <taxon>Anguilliformes</taxon>
        <taxon>Anguillidae</taxon>
        <taxon>Anguilla</taxon>
    </lineage>
</organism>
<accession>A0A0E9W1I7</accession>
<proteinExistence type="predicted"/>
<reference evidence="1" key="2">
    <citation type="journal article" date="2015" name="Fish Shellfish Immunol.">
        <title>Early steps in the European eel (Anguilla anguilla)-Vibrio vulnificus interaction in the gills: Role of the RtxA13 toxin.</title>
        <authorList>
            <person name="Callol A."/>
            <person name="Pajuelo D."/>
            <person name="Ebbesson L."/>
            <person name="Teles M."/>
            <person name="MacKenzie S."/>
            <person name="Amaro C."/>
        </authorList>
    </citation>
    <scope>NUCLEOTIDE SEQUENCE</scope>
</reference>